<dbReference type="FunFam" id="3.20.20.450:FF:000001">
    <property type="entry name" value="Cyclic di-GMP phosphodiesterase yahA"/>
    <property type="match status" value="1"/>
</dbReference>
<dbReference type="InterPro" id="IPR001633">
    <property type="entry name" value="EAL_dom"/>
</dbReference>
<reference evidence="8 9" key="2">
    <citation type="submission" date="2018-02" db="EMBL/GenBank/DDBJ databases">
        <title>Subsurface microbial communities from deep shales in Ohio and West Virginia, USA.</title>
        <authorList>
            <person name="Wrighton K."/>
        </authorList>
    </citation>
    <scope>NUCLEOTIDE SEQUENCE [LARGE SCALE GENOMIC DNA]</scope>
    <source>
        <strain evidence="8 9">UTICA-S1B9</strain>
    </source>
</reference>
<evidence type="ECO:0000259" key="5">
    <source>
        <dbReference type="PROSITE" id="PS50883"/>
    </source>
</evidence>
<keyword evidence="4" id="KW-0472">Membrane</keyword>
<sequence>MKTVVETQDAPAAQIQGSQQATGKARGLIGWWKRFVGCRLCRNLTAASFFAILLIEMVILIPSYRNYEQDLLRQRVDVAAQALTTLLTQTEPGGLSENALQRLMAQSPLEGIVIKGETQDLATGAAVDNPGPASGELRDQARTASGNLAVNWPSGVLAPGYRVQGLVNMNQIPGELVAFVFRILGLSLLIAVFVTLVAMAVVDRMMLSPLLRLRGRISLAGDDAEHPLEYVRAPERCDEFGEVESAFNDLLRRNASYLSRLHELNSELDQLLDERTRSLRRTEQELEIRTLYDQLTGLANRNLFEEQLERFFRLPAAQHPATEALMVVGLNDFQTLNGLAGHDIGDRVLQEVARRLAGFSSDHGHVARLGGDVFGLLVQGTDHEPVETRISKIIEACEAPVVINGHTHECEFSAGVAVAPLDGQDARTLLSHAEIAMHRAKKSSGTQVQFFASELGEQVQRRKALVRDLKVAVEREQLQLHYQPQLDEARRIVGYEALLRWQRPAQGFVSPGEFIPLAEETGLIRQLGDWVLEQAVAQLSGWVAEGFKGRVAVNVSAVQLNDPTLSQRIAELLQRYRVEAGQLELEITETALMENIDCALSTLRQFRAQGLLVAVDDFGTGYSSLAYLKMLPVSRIKIDRAFVTGLPGNHQDAALCRSIISMAHNMECEVIAEGVETEAQATWLTGADCDELQGFLFGKPAPARDHAALARKF</sequence>
<evidence type="ECO:0000313" key="7">
    <source>
        <dbReference type="EMBL" id="PPK53325.1"/>
    </source>
</evidence>
<dbReference type="AlphaFoldDB" id="A0A2S6GA04"/>
<feature type="transmembrane region" description="Helical" evidence="4">
    <location>
        <begin position="44"/>
        <end position="64"/>
    </location>
</feature>
<feature type="domain" description="EAL" evidence="5">
    <location>
        <begin position="462"/>
        <end position="713"/>
    </location>
</feature>
<evidence type="ECO:0000256" key="2">
    <source>
        <dbReference type="ARBA" id="ARBA00022636"/>
    </source>
</evidence>
<evidence type="ECO:0000313" key="10">
    <source>
        <dbReference type="Proteomes" id="UP000239648"/>
    </source>
</evidence>
<dbReference type="Proteomes" id="UP000239648">
    <property type="component" value="Unassembled WGS sequence"/>
</dbReference>
<comment type="caution">
    <text evidence="8">The sequence shown here is derived from an EMBL/GenBank/DDBJ whole genome shotgun (WGS) entry which is preliminary data.</text>
</comment>
<keyword evidence="10" id="KW-1185">Reference proteome</keyword>
<evidence type="ECO:0000256" key="4">
    <source>
        <dbReference type="SAM" id="Phobius"/>
    </source>
</evidence>
<keyword evidence="3" id="KW-0175">Coiled coil</keyword>
<dbReference type="Gene3D" id="3.30.70.270">
    <property type="match status" value="1"/>
</dbReference>
<dbReference type="InterPro" id="IPR043128">
    <property type="entry name" value="Rev_trsase/Diguanyl_cyclase"/>
</dbReference>
<dbReference type="PANTHER" id="PTHR33121:SF70">
    <property type="entry name" value="SIGNALING PROTEIN YKOW"/>
    <property type="match status" value="1"/>
</dbReference>
<feature type="transmembrane region" description="Helical" evidence="4">
    <location>
        <begin position="176"/>
        <end position="202"/>
    </location>
</feature>
<accession>A0A2S6GA04</accession>
<dbReference type="SMART" id="SM00267">
    <property type="entry name" value="GGDEF"/>
    <property type="match status" value="1"/>
</dbReference>
<dbReference type="PANTHER" id="PTHR33121">
    <property type="entry name" value="CYCLIC DI-GMP PHOSPHODIESTERASE PDEF"/>
    <property type="match status" value="1"/>
</dbReference>
<dbReference type="OrthoDB" id="7251575at2"/>
<dbReference type="GO" id="GO:0071111">
    <property type="term" value="F:cyclic-guanylate-specific phosphodiesterase activity"/>
    <property type="evidence" value="ECO:0007669"/>
    <property type="project" value="UniProtKB-EC"/>
</dbReference>
<keyword evidence="2" id="KW-0973">c-di-GMP</keyword>
<dbReference type="RefSeq" id="WP_104414916.1">
    <property type="nucleotide sequence ID" value="NZ_PTIT01000002.1"/>
</dbReference>
<dbReference type="InterPro" id="IPR035919">
    <property type="entry name" value="EAL_sf"/>
</dbReference>
<dbReference type="CDD" id="cd01949">
    <property type="entry name" value="GGDEF"/>
    <property type="match status" value="1"/>
</dbReference>
<evidence type="ECO:0000259" key="6">
    <source>
        <dbReference type="PROSITE" id="PS50887"/>
    </source>
</evidence>
<gene>
    <name evidence="8" type="ORF">B0H24_1002126</name>
    <name evidence="7" type="ORF">BY455_102126</name>
</gene>
<dbReference type="SUPFAM" id="SSF141868">
    <property type="entry name" value="EAL domain-like"/>
    <property type="match status" value="1"/>
</dbReference>
<feature type="domain" description="GGDEF" evidence="6">
    <location>
        <begin position="321"/>
        <end position="453"/>
    </location>
</feature>
<dbReference type="PROSITE" id="PS50887">
    <property type="entry name" value="GGDEF"/>
    <property type="match status" value="1"/>
</dbReference>
<dbReference type="CDD" id="cd01948">
    <property type="entry name" value="EAL"/>
    <property type="match status" value="1"/>
</dbReference>
<dbReference type="SMART" id="SM00052">
    <property type="entry name" value="EAL"/>
    <property type="match status" value="1"/>
</dbReference>
<proteinExistence type="predicted"/>
<dbReference type="NCBIfam" id="TIGR00254">
    <property type="entry name" value="GGDEF"/>
    <property type="match status" value="1"/>
</dbReference>
<name>A0A2S6GA04_9GAMM</name>
<dbReference type="SUPFAM" id="SSF55073">
    <property type="entry name" value="Nucleotide cyclase"/>
    <property type="match status" value="1"/>
</dbReference>
<keyword evidence="4" id="KW-0812">Transmembrane</keyword>
<dbReference type="PROSITE" id="PS50883">
    <property type="entry name" value="EAL"/>
    <property type="match status" value="1"/>
</dbReference>
<reference evidence="7 10" key="1">
    <citation type="submission" date="2018-02" db="EMBL/GenBank/DDBJ databases">
        <title>Deep subsurface shale carbon reservoir microbial communities from Ohio and West Virginia, USA.</title>
        <authorList>
            <person name="Wrighton K."/>
        </authorList>
    </citation>
    <scope>NUCLEOTIDE SEQUENCE [LARGE SCALE GENOMIC DNA]</scope>
    <source>
        <strain evidence="7 10">UTICA-S1B6</strain>
    </source>
</reference>
<dbReference type="Gene3D" id="3.20.20.450">
    <property type="entry name" value="EAL domain"/>
    <property type="match status" value="1"/>
</dbReference>
<evidence type="ECO:0000313" key="8">
    <source>
        <dbReference type="EMBL" id="PPK56162.1"/>
    </source>
</evidence>
<dbReference type="Pfam" id="PF00990">
    <property type="entry name" value="GGDEF"/>
    <property type="match status" value="1"/>
</dbReference>
<evidence type="ECO:0000313" key="9">
    <source>
        <dbReference type="Proteomes" id="UP000239446"/>
    </source>
</evidence>
<dbReference type="EC" id="3.1.4.52" evidence="1"/>
<dbReference type="EMBL" id="PTIT01000002">
    <property type="protein sequence ID" value="PPK53325.1"/>
    <property type="molecule type" value="Genomic_DNA"/>
</dbReference>
<organism evidence="8 9">
    <name type="scientific">Marinobacter persicus</name>
    <dbReference type="NCBI Taxonomy" id="930118"/>
    <lineage>
        <taxon>Bacteria</taxon>
        <taxon>Pseudomonadati</taxon>
        <taxon>Pseudomonadota</taxon>
        <taxon>Gammaproteobacteria</taxon>
        <taxon>Pseudomonadales</taxon>
        <taxon>Marinobacteraceae</taxon>
        <taxon>Marinobacter</taxon>
    </lineage>
</organism>
<dbReference type="InterPro" id="IPR029787">
    <property type="entry name" value="Nucleotide_cyclase"/>
</dbReference>
<dbReference type="InterPro" id="IPR000160">
    <property type="entry name" value="GGDEF_dom"/>
</dbReference>
<evidence type="ECO:0000256" key="1">
    <source>
        <dbReference type="ARBA" id="ARBA00012282"/>
    </source>
</evidence>
<protein>
    <recommendedName>
        <fullName evidence="1">cyclic-guanylate-specific phosphodiesterase</fullName>
        <ecNumber evidence="1">3.1.4.52</ecNumber>
    </recommendedName>
</protein>
<dbReference type="Pfam" id="PF00563">
    <property type="entry name" value="EAL"/>
    <property type="match status" value="1"/>
</dbReference>
<feature type="coiled-coil region" evidence="3">
    <location>
        <begin position="254"/>
        <end position="285"/>
    </location>
</feature>
<dbReference type="Proteomes" id="UP000239446">
    <property type="component" value="Unassembled WGS sequence"/>
</dbReference>
<dbReference type="EMBL" id="PTIU01000002">
    <property type="protein sequence ID" value="PPK56162.1"/>
    <property type="molecule type" value="Genomic_DNA"/>
</dbReference>
<evidence type="ECO:0000256" key="3">
    <source>
        <dbReference type="SAM" id="Coils"/>
    </source>
</evidence>
<keyword evidence="4" id="KW-1133">Transmembrane helix</keyword>
<dbReference type="InterPro" id="IPR050706">
    <property type="entry name" value="Cyclic-di-GMP_PDE-like"/>
</dbReference>